<dbReference type="Pfam" id="PF01773">
    <property type="entry name" value="Nucleos_tra2_N"/>
    <property type="match status" value="1"/>
</dbReference>
<evidence type="ECO:0000259" key="10">
    <source>
        <dbReference type="Pfam" id="PF07670"/>
    </source>
</evidence>
<dbReference type="OrthoDB" id="9766455at2"/>
<accession>A0A0R2CWG5</accession>
<feature type="domain" description="Nucleoside transporter/FeoB GTPase Gate" evidence="10">
    <location>
        <begin position="91"/>
        <end position="189"/>
    </location>
</feature>
<comment type="subcellular location">
    <subcellularLocation>
        <location evidence="1">Cell membrane</location>
        <topology evidence="1">Multi-pass membrane protein</topology>
    </subcellularLocation>
</comment>
<reference evidence="11 12" key="1">
    <citation type="journal article" date="2015" name="Genome Announc.">
        <title>Expanding the biotechnology potential of lactobacilli through comparative genomics of 213 strains and associated genera.</title>
        <authorList>
            <person name="Sun Z."/>
            <person name="Harris H.M."/>
            <person name="McCann A."/>
            <person name="Guo C."/>
            <person name="Argimon S."/>
            <person name="Zhang W."/>
            <person name="Yang X."/>
            <person name="Jeffery I.B."/>
            <person name="Cooney J.C."/>
            <person name="Kagawa T.F."/>
            <person name="Liu W."/>
            <person name="Song Y."/>
            <person name="Salvetti E."/>
            <person name="Wrobel A."/>
            <person name="Rasinkangas P."/>
            <person name="Parkhill J."/>
            <person name="Rea M.C."/>
            <person name="O'Sullivan O."/>
            <person name="Ritari J."/>
            <person name="Douillard F.P."/>
            <person name="Paul Ross R."/>
            <person name="Yang R."/>
            <person name="Briner A.E."/>
            <person name="Felis G.E."/>
            <person name="de Vos W.M."/>
            <person name="Barrangou R."/>
            <person name="Klaenhammer T.R."/>
            <person name="Caufield P.W."/>
            <person name="Cui Y."/>
            <person name="Zhang H."/>
            <person name="O'Toole P.W."/>
        </authorList>
    </citation>
    <scope>NUCLEOTIDE SEQUENCE [LARGE SCALE GENOMIC DNA]</scope>
    <source>
        <strain evidence="11 12">DSM 20253</strain>
    </source>
</reference>
<evidence type="ECO:0000256" key="2">
    <source>
        <dbReference type="ARBA" id="ARBA00009033"/>
    </source>
</evidence>
<feature type="transmembrane region" description="Helical" evidence="7">
    <location>
        <begin position="272"/>
        <end position="295"/>
    </location>
</feature>
<gene>
    <name evidence="11" type="ORF">FC24_GL002085</name>
</gene>
<feature type="domain" description="Concentrative nucleoside transporter C-terminal" evidence="9">
    <location>
        <begin position="194"/>
        <end position="391"/>
    </location>
</feature>
<evidence type="ECO:0000256" key="1">
    <source>
        <dbReference type="ARBA" id="ARBA00004651"/>
    </source>
</evidence>
<feature type="transmembrane region" description="Helical" evidence="7">
    <location>
        <begin position="32"/>
        <end position="50"/>
    </location>
</feature>
<evidence type="ECO:0000256" key="7">
    <source>
        <dbReference type="SAM" id="Phobius"/>
    </source>
</evidence>
<sequence>MNFVFLLTGLALVFLIGWLISSDRKHIRFASIGRLFVLQLIISFICLNTSGGIKALKGISGFFNWLMQQAAGGVDFVFGGLMIKPGGSVFFLNVLMPIVFISALVGILNYIKVLPFIIKWTGWAINKVSEMGELESYFAVSTAILGQPEVFLTVKEQIPKLTEQRLYTICASAMSAVSAAMLASYMKMVPGKFVVVAVFLNILSALIISCIVNPYVPQKNDQLVQVKKGNQEPFFQVLGNYIIDGFQLAITVGAMLIGFVALVTFLNNTFLALINVSFTELIGYIFAPIAFLMGVPQQDIVKAGSLMATKLITNEFVAMGTLHGMAAGLSAKANAIISAYLVSFANFGTVGIITGSIKSISAKQGGYVAKFSLKLLLGATLASILTGTIVGMYF</sequence>
<feature type="transmembrane region" description="Helical" evidence="7">
    <location>
        <begin position="89"/>
        <end position="111"/>
    </location>
</feature>
<keyword evidence="3" id="KW-1003">Cell membrane</keyword>
<evidence type="ECO:0000313" key="12">
    <source>
        <dbReference type="Proteomes" id="UP000051638"/>
    </source>
</evidence>
<dbReference type="PATRIC" id="fig|1423796.3.peg.2114"/>
<comment type="similarity">
    <text evidence="2">Belongs to the concentrative nucleoside transporter (CNT) (TC 2.A.41) family.</text>
</comment>
<feature type="transmembrane region" description="Helical" evidence="7">
    <location>
        <begin position="237"/>
        <end position="266"/>
    </location>
</feature>
<evidence type="ECO:0000256" key="3">
    <source>
        <dbReference type="ARBA" id="ARBA00022475"/>
    </source>
</evidence>
<feature type="transmembrane region" description="Helical" evidence="7">
    <location>
        <begin position="375"/>
        <end position="393"/>
    </location>
</feature>
<dbReference type="EMBL" id="AYYI01000065">
    <property type="protein sequence ID" value="KRM95658.1"/>
    <property type="molecule type" value="Genomic_DNA"/>
</dbReference>
<dbReference type="RefSeq" id="WP_057874417.1">
    <property type="nucleotide sequence ID" value="NZ_AYYI01000065.1"/>
</dbReference>
<dbReference type="Pfam" id="PF07670">
    <property type="entry name" value="Gate"/>
    <property type="match status" value="1"/>
</dbReference>
<evidence type="ECO:0000256" key="6">
    <source>
        <dbReference type="ARBA" id="ARBA00023136"/>
    </source>
</evidence>
<evidence type="ECO:0000259" key="9">
    <source>
        <dbReference type="Pfam" id="PF07662"/>
    </source>
</evidence>
<evidence type="ECO:0000313" key="11">
    <source>
        <dbReference type="EMBL" id="KRM95658.1"/>
    </source>
</evidence>
<protein>
    <submittedName>
        <fullName evidence="11">CNT family concentrative nucleoside transporter</fullName>
    </submittedName>
</protein>
<dbReference type="InterPro" id="IPR011657">
    <property type="entry name" value="CNT_C_dom"/>
</dbReference>
<name>A0A0R2CWG5_9LACO</name>
<evidence type="ECO:0000256" key="5">
    <source>
        <dbReference type="ARBA" id="ARBA00022989"/>
    </source>
</evidence>
<dbReference type="GO" id="GO:0015293">
    <property type="term" value="F:symporter activity"/>
    <property type="evidence" value="ECO:0007669"/>
    <property type="project" value="TreeGrafter"/>
</dbReference>
<keyword evidence="12" id="KW-1185">Reference proteome</keyword>
<evidence type="ECO:0000256" key="4">
    <source>
        <dbReference type="ARBA" id="ARBA00022692"/>
    </source>
</evidence>
<keyword evidence="5 7" id="KW-1133">Transmembrane helix</keyword>
<dbReference type="PANTHER" id="PTHR10590">
    <property type="entry name" value="SODIUM/NUCLEOSIDE COTRANSPORTER"/>
    <property type="match status" value="1"/>
</dbReference>
<dbReference type="GO" id="GO:0005886">
    <property type="term" value="C:plasma membrane"/>
    <property type="evidence" value="ECO:0007669"/>
    <property type="project" value="UniProtKB-SubCell"/>
</dbReference>
<dbReference type="InterPro" id="IPR008276">
    <property type="entry name" value="C_nuclsd_transpt"/>
</dbReference>
<dbReference type="Pfam" id="PF07662">
    <property type="entry name" value="Nucleos_tra2_C"/>
    <property type="match status" value="1"/>
</dbReference>
<feature type="transmembrane region" description="Helical" evidence="7">
    <location>
        <begin position="193"/>
        <end position="216"/>
    </location>
</feature>
<keyword evidence="6 7" id="KW-0472">Membrane</keyword>
<feature type="transmembrane region" description="Helical" evidence="7">
    <location>
        <begin position="335"/>
        <end position="354"/>
    </location>
</feature>
<keyword evidence="4 7" id="KW-0812">Transmembrane</keyword>
<dbReference type="PANTHER" id="PTHR10590:SF23">
    <property type="entry name" value="NUPC_NUPG FAMILY NUCLEOSIDE CNT TRANSPORTER"/>
    <property type="match status" value="1"/>
</dbReference>
<dbReference type="GO" id="GO:0005337">
    <property type="term" value="F:nucleoside transmembrane transporter activity"/>
    <property type="evidence" value="ECO:0007669"/>
    <property type="project" value="InterPro"/>
</dbReference>
<proteinExistence type="inferred from homology"/>
<dbReference type="InterPro" id="IPR011642">
    <property type="entry name" value="Gate_dom"/>
</dbReference>
<feature type="domain" description="Concentrative nucleoside transporter N-terminal" evidence="8">
    <location>
        <begin position="9"/>
        <end position="81"/>
    </location>
</feature>
<dbReference type="InterPro" id="IPR002668">
    <property type="entry name" value="CNT_N_dom"/>
</dbReference>
<organism evidence="11 12">
    <name type="scientific">Loigolactobacillus rennini DSM 20253</name>
    <dbReference type="NCBI Taxonomy" id="1423796"/>
    <lineage>
        <taxon>Bacteria</taxon>
        <taxon>Bacillati</taxon>
        <taxon>Bacillota</taxon>
        <taxon>Bacilli</taxon>
        <taxon>Lactobacillales</taxon>
        <taxon>Lactobacillaceae</taxon>
        <taxon>Loigolactobacillus</taxon>
    </lineage>
</organism>
<evidence type="ECO:0000259" key="8">
    <source>
        <dbReference type="Pfam" id="PF01773"/>
    </source>
</evidence>
<comment type="caution">
    <text evidence="11">The sequence shown here is derived from an EMBL/GenBank/DDBJ whole genome shotgun (WGS) entry which is preliminary data.</text>
</comment>
<dbReference type="AlphaFoldDB" id="A0A0R2CWG5"/>
<dbReference type="STRING" id="1423796.FC24_GL002085"/>
<dbReference type="Proteomes" id="UP000051638">
    <property type="component" value="Unassembled WGS sequence"/>
</dbReference>